<dbReference type="InterPro" id="IPR005162">
    <property type="entry name" value="Retrotrans_gag_dom"/>
</dbReference>
<feature type="domain" description="Retrotransposon gag" evidence="2">
    <location>
        <begin position="102"/>
        <end position="182"/>
    </location>
</feature>
<dbReference type="EMBL" id="GBHO01018838">
    <property type="protein sequence ID" value="JAG24766.1"/>
    <property type="molecule type" value="Transcribed_RNA"/>
</dbReference>
<dbReference type="Pfam" id="PF03732">
    <property type="entry name" value="Retrotrans_gag"/>
    <property type="match status" value="1"/>
</dbReference>
<proteinExistence type="predicted"/>
<feature type="non-terminal residue" evidence="3">
    <location>
        <position position="1"/>
    </location>
</feature>
<accession>A0A0A9XZE4</accession>
<evidence type="ECO:0000259" key="2">
    <source>
        <dbReference type="Pfam" id="PF03732"/>
    </source>
</evidence>
<evidence type="ECO:0000313" key="3">
    <source>
        <dbReference type="EMBL" id="JAG24766.1"/>
    </source>
</evidence>
<name>A0A0A9XZE4_LYGHE</name>
<dbReference type="AlphaFoldDB" id="A0A0A9XZE4"/>
<protein>
    <submittedName>
        <fullName evidence="3">Gag-Pol polyprotein</fullName>
    </submittedName>
</protein>
<organism evidence="3">
    <name type="scientific">Lygus hesperus</name>
    <name type="common">Western plant bug</name>
    <dbReference type="NCBI Taxonomy" id="30085"/>
    <lineage>
        <taxon>Eukaryota</taxon>
        <taxon>Metazoa</taxon>
        <taxon>Ecdysozoa</taxon>
        <taxon>Arthropoda</taxon>
        <taxon>Hexapoda</taxon>
        <taxon>Insecta</taxon>
        <taxon>Pterygota</taxon>
        <taxon>Neoptera</taxon>
        <taxon>Paraneoptera</taxon>
        <taxon>Hemiptera</taxon>
        <taxon>Heteroptera</taxon>
        <taxon>Panheteroptera</taxon>
        <taxon>Cimicomorpha</taxon>
        <taxon>Miridae</taxon>
        <taxon>Mirini</taxon>
        <taxon>Lygus</taxon>
    </lineage>
</organism>
<reference evidence="3" key="1">
    <citation type="journal article" date="2014" name="PLoS ONE">
        <title>Transcriptome-Based Identification of ABC Transporters in the Western Tarnished Plant Bug Lygus hesperus.</title>
        <authorList>
            <person name="Hull J.J."/>
            <person name="Chaney K."/>
            <person name="Geib S.M."/>
            <person name="Fabrick J.A."/>
            <person name="Brent C.S."/>
            <person name="Walsh D."/>
            <person name="Lavine L.C."/>
        </authorList>
    </citation>
    <scope>NUCLEOTIDE SEQUENCE</scope>
</reference>
<gene>
    <name evidence="3" type="primary">gag-pol_51</name>
    <name evidence="3" type="ORF">CM83_733</name>
</gene>
<feature type="compositionally biased region" description="Polar residues" evidence="1">
    <location>
        <begin position="259"/>
        <end position="277"/>
    </location>
</feature>
<reference evidence="3" key="2">
    <citation type="submission" date="2014-07" db="EMBL/GenBank/DDBJ databases">
        <authorList>
            <person name="Hull J."/>
        </authorList>
    </citation>
    <scope>NUCLEOTIDE SEQUENCE</scope>
</reference>
<sequence length="348" mass="39637">QLYKDVDEEQRLALFTKFKKLKDEVEGLLPLSTPGAPGAPSEPIPLPGLTQKLTQDPKIYKWNLSFSGEDNQSLMSFLSNVEDKRISRNITRETLFRGASDLFTGTALTWFRAHRAAITTWDELVDRLKETFLDPNYDDQLMEEIRRRTQGIDENPSIYLAKMRTLFNRLSEPLSEQQKVRIVQSKFREDYSRLLPLTSYETLDELEHILNQLHVGHSWATKFEEPPTKNLLEPELGYKSRRVDRSLLKPHISPKVNAIDSSSPSGGSFGLNASPNPQGGEGKEALKIKRKFDKPSKFKCWNCSEAHCYPDCLQPLKPFCLRCGYPDVSRATCPRCTTSSPAVKSLNE</sequence>
<evidence type="ECO:0000256" key="1">
    <source>
        <dbReference type="SAM" id="MobiDB-lite"/>
    </source>
</evidence>
<feature type="region of interest" description="Disordered" evidence="1">
    <location>
        <begin position="254"/>
        <end position="282"/>
    </location>
</feature>